<dbReference type="RefSeq" id="WP_253530974.1">
    <property type="nucleotide sequence ID" value="NZ_JAMZEL010000010.1"/>
</dbReference>
<dbReference type="EMBL" id="JAMZEL010000010">
    <property type="protein sequence ID" value="MCP1384976.1"/>
    <property type="molecule type" value="Genomic_DNA"/>
</dbReference>
<proteinExistence type="predicted"/>
<keyword evidence="2" id="KW-1185">Reference proteome</keyword>
<sequence>MNHQERKSSPWRLWTCYAAAVLLMSVSCNKKDPTSCGPEDQRYKYMKTIKNARADLNQNAEFVIEGGDTAFICPFQLEKFSTYENTYVRGKPQPFKYRIWGRIFDCGACPTFTKDPYPHIVIDKIEKND</sequence>
<dbReference type="PROSITE" id="PS51257">
    <property type="entry name" value="PROKAR_LIPOPROTEIN"/>
    <property type="match status" value="1"/>
</dbReference>
<evidence type="ECO:0000313" key="1">
    <source>
        <dbReference type="EMBL" id="MCP1384976.1"/>
    </source>
</evidence>
<protein>
    <submittedName>
        <fullName evidence="1">Uncharacterized protein</fullName>
    </submittedName>
</protein>
<reference evidence="1 2" key="1">
    <citation type="submission" date="2022-06" db="EMBL/GenBank/DDBJ databases">
        <title>Runella sp. S5 genome sequencing.</title>
        <authorList>
            <person name="Park S."/>
        </authorList>
    </citation>
    <scope>NUCLEOTIDE SEQUENCE [LARGE SCALE GENOMIC DNA]</scope>
    <source>
        <strain evidence="1 2">S5</strain>
    </source>
</reference>
<accession>A0ABT1FT84</accession>
<gene>
    <name evidence="1" type="ORF">NCI00_21240</name>
</gene>
<organism evidence="1 2">
    <name type="scientific">Runella salmonicolor</name>
    <dbReference type="NCBI Taxonomy" id="2950278"/>
    <lineage>
        <taxon>Bacteria</taxon>
        <taxon>Pseudomonadati</taxon>
        <taxon>Bacteroidota</taxon>
        <taxon>Cytophagia</taxon>
        <taxon>Cytophagales</taxon>
        <taxon>Spirosomataceae</taxon>
        <taxon>Runella</taxon>
    </lineage>
</organism>
<name>A0ABT1FT84_9BACT</name>
<evidence type="ECO:0000313" key="2">
    <source>
        <dbReference type="Proteomes" id="UP001204772"/>
    </source>
</evidence>
<dbReference type="Proteomes" id="UP001204772">
    <property type="component" value="Unassembled WGS sequence"/>
</dbReference>
<comment type="caution">
    <text evidence="1">The sequence shown here is derived from an EMBL/GenBank/DDBJ whole genome shotgun (WGS) entry which is preliminary data.</text>
</comment>